<keyword evidence="2" id="KW-1185">Reference proteome</keyword>
<proteinExistence type="predicted"/>
<evidence type="ECO:0008006" key="3">
    <source>
        <dbReference type="Google" id="ProtNLM"/>
    </source>
</evidence>
<organism evidence="1 2">
    <name type="scientific">Yoonia algicola</name>
    <dbReference type="NCBI Taxonomy" id="3137368"/>
    <lineage>
        <taxon>Bacteria</taxon>
        <taxon>Pseudomonadati</taxon>
        <taxon>Pseudomonadota</taxon>
        <taxon>Alphaproteobacteria</taxon>
        <taxon>Rhodobacterales</taxon>
        <taxon>Paracoccaceae</taxon>
        <taxon>Yoonia</taxon>
    </lineage>
</organism>
<accession>A0AAN0NG00</accession>
<dbReference type="RefSeq" id="WP_342069043.1">
    <property type="nucleotide sequence ID" value="NZ_CP151762.1"/>
</dbReference>
<dbReference type="EMBL" id="CP151762">
    <property type="protein sequence ID" value="WZU62640.1"/>
    <property type="molecule type" value="Genomic_DNA"/>
</dbReference>
<evidence type="ECO:0000313" key="1">
    <source>
        <dbReference type="EMBL" id="WZU62640.1"/>
    </source>
</evidence>
<dbReference type="SUPFAM" id="SSF53448">
    <property type="entry name" value="Nucleotide-diphospho-sugar transferases"/>
    <property type="match status" value="1"/>
</dbReference>
<dbReference type="Proteomes" id="UP001451782">
    <property type="component" value="Chromosome"/>
</dbReference>
<protein>
    <recommendedName>
        <fullName evidence="3">Nucleotide-diphospho-sugar transferase domain-containing protein</fullName>
    </recommendedName>
</protein>
<name>A0AAN0NG00_9RHOB</name>
<reference evidence="1 2" key="1">
    <citation type="submission" date="2024-04" db="EMBL/GenBank/DDBJ databases">
        <title>Phylogenomic analyses of a clade within the roseobacter group suggest taxonomic reassignments of species of the genera Aestuariivita, Citreicella, Loktanella, Nautella, Pelagibaca, Ruegeria, Thalassobius, Thiobacimonas and Tropicibacter, and the proposal o.</title>
        <authorList>
            <person name="Jeon C.O."/>
        </authorList>
    </citation>
    <scope>NUCLEOTIDE SEQUENCE [LARGE SCALE GENOMIC DNA]</scope>
    <source>
        <strain evidence="1 2">G8-12</strain>
    </source>
</reference>
<dbReference type="InterPro" id="IPR029044">
    <property type="entry name" value="Nucleotide-diphossugar_trans"/>
</dbReference>
<evidence type="ECO:0000313" key="2">
    <source>
        <dbReference type="Proteomes" id="UP001451782"/>
    </source>
</evidence>
<gene>
    <name evidence="1" type="ORF">AABB28_12175</name>
</gene>
<sequence length="286" mass="32790">MRDNQDWWLVLVIWGEKYSDEDCNRLIFSALRHSTHCKGVCVLTDRLDRAIDSRATMVPFPDDFNRDDFKRSGLPIKICMFDLPKVPEGDVCIYVDLDSMIVGNLDRLAILAQKADIWTIDVSPGGFPTCGEIRHRLSGGRYFTAGNSSCFVFKNRFPDNPTSQFRKLFSAGTLPKRFLHDDRFIGWSCQQKLRGFPTHLVSYFRLEFLAPAMWITRLYAIARKQLRQQIIVVTFAGKNTKLEKILATGPEERIVDHHGRVGHWTNDLTSGMSGKIEAELLAFENR</sequence>
<dbReference type="AlphaFoldDB" id="A0AAN0NG00"/>
<dbReference type="KEGG" id="yag:AABB28_12175"/>